<dbReference type="CDD" id="cd23790">
    <property type="entry name" value="UBCc_UBE2A_2B"/>
    <property type="match status" value="1"/>
</dbReference>
<evidence type="ECO:0000256" key="4">
    <source>
        <dbReference type="RuleBase" id="RU362109"/>
    </source>
</evidence>
<protein>
    <submittedName>
        <fullName evidence="6">Ubiquitin conjugating protein, putative</fullName>
    </submittedName>
</protein>
<dbReference type="VEuPathDB" id="TrichDB:TVAG_158860"/>
<keyword evidence="4" id="KW-0547">Nucleotide-binding</keyword>
<keyword evidence="2 4" id="KW-0833">Ubl conjugation pathway</keyword>
<accession>A2E6R5</accession>
<dbReference type="AlphaFoldDB" id="A2E6R5"/>
<feature type="domain" description="UBC core" evidence="5">
    <location>
        <begin position="3"/>
        <end position="149"/>
    </location>
</feature>
<gene>
    <name evidence="6" type="ORF">TVAG_158860</name>
</gene>
<evidence type="ECO:0000313" key="6">
    <source>
        <dbReference type="EMBL" id="EAY11659.1"/>
    </source>
</evidence>
<dbReference type="Gene3D" id="3.10.110.10">
    <property type="entry name" value="Ubiquitin Conjugating Enzyme"/>
    <property type="match status" value="1"/>
</dbReference>
<dbReference type="RefSeq" id="XP_001323882.1">
    <property type="nucleotide sequence ID" value="XM_001323847.1"/>
</dbReference>
<dbReference type="InParanoid" id="A2E6R5"/>
<dbReference type="FunFam" id="3.10.110.10:FF:000090">
    <property type="entry name" value="Ubiquitin-conjugating enzyme E2-17 kDa"/>
    <property type="match status" value="1"/>
</dbReference>
<dbReference type="InterPro" id="IPR016135">
    <property type="entry name" value="UBQ-conjugating_enzyme/RWD"/>
</dbReference>
<dbReference type="SMART" id="SM00212">
    <property type="entry name" value="UBCc"/>
    <property type="match status" value="1"/>
</dbReference>
<dbReference type="PANTHER" id="PTHR24067">
    <property type="entry name" value="UBIQUITIN-CONJUGATING ENZYME E2"/>
    <property type="match status" value="1"/>
</dbReference>
<sequence length="149" mass="17279">MNAAQRRILRDFKKIQQEKQKNYVVTPHPNDIFNWDAVLFGPDQTEWEGSTFRMTYSFPDDYPHTCPTVKFVDIPFHPNIYQNGNICIDILQANWCNAYDVSSIMTSILSLLVAPNPHSPANNEAAELYVKNKPEYIRRVKLSFPNTNK</sequence>
<dbReference type="GO" id="GO:0000209">
    <property type="term" value="P:protein polyubiquitination"/>
    <property type="evidence" value="ECO:0000318"/>
    <property type="project" value="GO_Central"/>
</dbReference>
<dbReference type="eggNOG" id="KOG0419">
    <property type="taxonomic scope" value="Eukaryota"/>
</dbReference>
<dbReference type="PROSITE" id="PS00183">
    <property type="entry name" value="UBC_1"/>
    <property type="match status" value="1"/>
</dbReference>
<dbReference type="OrthoDB" id="19692at2759"/>
<keyword evidence="4" id="KW-0067">ATP-binding</keyword>
<feature type="active site" description="Glycyl thioester intermediate" evidence="3">
    <location>
        <position position="87"/>
    </location>
</feature>
<dbReference type="GO" id="GO:0043161">
    <property type="term" value="P:proteasome-mediated ubiquitin-dependent protein catabolic process"/>
    <property type="evidence" value="ECO:0000318"/>
    <property type="project" value="GO_Central"/>
</dbReference>
<dbReference type="Proteomes" id="UP000001542">
    <property type="component" value="Unassembled WGS sequence"/>
</dbReference>
<keyword evidence="7" id="KW-1185">Reference proteome</keyword>
<dbReference type="SUPFAM" id="SSF54495">
    <property type="entry name" value="UBC-like"/>
    <property type="match status" value="1"/>
</dbReference>
<dbReference type="InterPro" id="IPR000608">
    <property type="entry name" value="UBC"/>
</dbReference>
<evidence type="ECO:0000256" key="2">
    <source>
        <dbReference type="ARBA" id="ARBA00022786"/>
    </source>
</evidence>
<evidence type="ECO:0000256" key="1">
    <source>
        <dbReference type="ARBA" id="ARBA00022679"/>
    </source>
</evidence>
<dbReference type="InterPro" id="IPR023313">
    <property type="entry name" value="UBQ-conjugating_AS"/>
</dbReference>
<comment type="similarity">
    <text evidence="4">Belongs to the ubiquitin-conjugating enzyme family.</text>
</comment>
<dbReference type="InterPro" id="IPR050113">
    <property type="entry name" value="Ub_conjugating_enzyme"/>
</dbReference>
<dbReference type="EMBL" id="DS113315">
    <property type="protein sequence ID" value="EAY11659.1"/>
    <property type="molecule type" value="Genomic_DNA"/>
</dbReference>
<dbReference type="STRING" id="5722.A2E6R5"/>
<evidence type="ECO:0000313" key="7">
    <source>
        <dbReference type="Proteomes" id="UP000001542"/>
    </source>
</evidence>
<dbReference type="GO" id="GO:0061631">
    <property type="term" value="F:ubiquitin conjugating enzyme activity"/>
    <property type="evidence" value="ECO:0000318"/>
    <property type="project" value="GO_Central"/>
</dbReference>
<organism evidence="6 7">
    <name type="scientific">Trichomonas vaginalis (strain ATCC PRA-98 / G3)</name>
    <dbReference type="NCBI Taxonomy" id="412133"/>
    <lineage>
        <taxon>Eukaryota</taxon>
        <taxon>Metamonada</taxon>
        <taxon>Parabasalia</taxon>
        <taxon>Trichomonadida</taxon>
        <taxon>Trichomonadidae</taxon>
        <taxon>Trichomonas</taxon>
    </lineage>
</organism>
<dbReference type="SMR" id="A2E6R5"/>
<dbReference type="PROSITE" id="PS50127">
    <property type="entry name" value="UBC_2"/>
    <property type="match status" value="1"/>
</dbReference>
<keyword evidence="1" id="KW-0808">Transferase</keyword>
<name>A2E6R5_TRIV3</name>
<proteinExistence type="inferred from homology"/>
<reference evidence="6" key="1">
    <citation type="submission" date="2006-10" db="EMBL/GenBank/DDBJ databases">
        <authorList>
            <person name="Amadeo P."/>
            <person name="Zhao Q."/>
            <person name="Wortman J."/>
            <person name="Fraser-Liggett C."/>
            <person name="Carlton J."/>
        </authorList>
    </citation>
    <scope>NUCLEOTIDE SEQUENCE</scope>
    <source>
        <strain evidence="6">G3</strain>
    </source>
</reference>
<dbReference type="VEuPathDB" id="TrichDB:TVAGG3_0779340"/>
<evidence type="ECO:0000259" key="5">
    <source>
        <dbReference type="PROSITE" id="PS50127"/>
    </source>
</evidence>
<reference evidence="6" key="2">
    <citation type="journal article" date="2007" name="Science">
        <title>Draft genome sequence of the sexually transmitted pathogen Trichomonas vaginalis.</title>
        <authorList>
            <person name="Carlton J.M."/>
            <person name="Hirt R.P."/>
            <person name="Silva J.C."/>
            <person name="Delcher A.L."/>
            <person name="Schatz M."/>
            <person name="Zhao Q."/>
            <person name="Wortman J.R."/>
            <person name="Bidwell S.L."/>
            <person name="Alsmark U.C.M."/>
            <person name="Besteiro S."/>
            <person name="Sicheritz-Ponten T."/>
            <person name="Noel C.J."/>
            <person name="Dacks J.B."/>
            <person name="Foster P.G."/>
            <person name="Simillion C."/>
            <person name="Van de Peer Y."/>
            <person name="Miranda-Saavedra D."/>
            <person name="Barton G.J."/>
            <person name="Westrop G.D."/>
            <person name="Mueller S."/>
            <person name="Dessi D."/>
            <person name="Fiori P.L."/>
            <person name="Ren Q."/>
            <person name="Paulsen I."/>
            <person name="Zhang H."/>
            <person name="Bastida-Corcuera F.D."/>
            <person name="Simoes-Barbosa A."/>
            <person name="Brown M.T."/>
            <person name="Hayes R.D."/>
            <person name="Mukherjee M."/>
            <person name="Okumura C.Y."/>
            <person name="Schneider R."/>
            <person name="Smith A.J."/>
            <person name="Vanacova S."/>
            <person name="Villalvazo M."/>
            <person name="Haas B.J."/>
            <person name="Pertea M."/>
            <person name="Feldblyum T.V."/>
            <person name="Utterback T.R."/>
            <person name="Shu C.L."/>
            <person name="Osoegawa K."/>
            <person name="de Jong P.J."/>
            <person name="Hrdy I."/>
            <person name="Horvathova L."/>
            <person name="Zubacova Z."/>
            <person name="Dolezal P."/>
            <person name="Malik S.B."/>
            <person name="Logsdon J.M. Jr."/>
            <person name="Henze K."/>
            <person name="Gupta A."/>
            <person name="Wang C.C."/>
            <person name="Dunne R.L."/>
            <person name="Upcroft J.A."/>
            <person name="Upcroft P."/>
            <person name="White O."/>
            <person name="Salzberg S.L."/>
            <person name="Tang P."/>
            <person name="Chiu C.-H."/>
            <person name="Lee Y.-S."/>
            <person name="Embley T.M."/>
            <person name="Coombs G.H."/>
            <person name="Mottram J.C."/>
            <person name="Tachezy J."/>
            <person name="Fraser-Liggett C.M."/>
            <person name="Johnson P.J."/>
        </authorList>
    </citation>
    <scope>NUCLEOTIDE SEQUENCE [LARGE SCALE GENOMIC DNA]</scope>
    <source>
        <strain evidence="6">G3</strain>
    </source>
</reference>
<evidence type="ECO:0000256" key="3">
    <source>
        <dbReference type="PROSITE-ProRule" id="PRU10133"/>
    </source>
</evidence>
<dbReference type="GO" id="GO:0006281">
    <property type="term" value="P:DNA repair"/>
    <property type="evidence" value="ECO:0000318"/>
    <property type="project" value="GO_Central"/>
</dbReference>
<dbReference type="KEGG" id="tva:4769613"/>
<dbReference type="Pfam" id="PF00179">
    <property type="entry name" value="UQ_con"/>
    <property type="match status" value="1"/>
</dbReference>
<dbReference type="GO" id="GO:0005524">
    <property type="term" value="F:ATP binding"/>
    <property type="evidence" value="ECO:0007669"/>
    <property type="project" value="UniProtKB-UniRule"/>
</dbReference>